<reference evidence="5 6" key="1">
    <citation type="submission" date="2017-06" db="EMBL/GenBank/DDBJ databases">
        <authorList>
            <person name="Furmanczyk E.M."/>
        </authorList>
    </citation>
    <scope>NUCLEOTIDE SEQUENCE [LARGE SCALE GENOMIC DNA]</scope>
    <source>
        <strain evidence="5 6">DSM 16611</strain>
    </source>
</reference>
<accession>A0ABX4DMZ1</accession>
<keyword evidence="1" id="KW-0285">Flavoprotein</keyword>
<dbReference type="Proteomes" id="UP000215455">
    <property type="component" value="Unassembled WGS sequence"/>
</dbReference>
<dbReference type="PANTHER" id="PTHR43656">
    <property type="entry name" value="BINDING OXIDOREDUCTASE, PUTATIVE (AFU_ORTHOLOGUE AFUA_2G08260)-RELATED"/>
    <property type="match status" value="1"/>
</dbReference>
<gene>
    <name evidence="5" type="ORF">PSUM_29045</name>
</gene>
<feature type="region of interest" description="Disordered" evidence="3">
    <location>
        <begin position="1"/>
        <end position="27"/>
    </location>
</feature>
<name>A0ABX4DMZ1_9PSED</name>
<evidence type="ECO:0000313" key="6">
    <source>
        <dbReference type="Proteomes" id="UP000215455"/>
    </source>
</evidence>
<evidence type="ECO:0000259" key="4">
    <source>
        <dbReference type="Pfam" id="PF00724"/>
    </source>
</evidence>
<dbReference type="InterPro" id="IPR051799">
    <property type="entry name" value="NADH_flavin_oxidoreductase"/>
</dbReference>
<dbReference type="Pfam" id="PF00724">
    <property type="entry name" value="Oxidored_FMN"/>
    <property type="match status" value="1"/>
</dbReference>
<dbReference type="PANTHER" id="PTHR43656:SF2">
    <property type="entry name" value="BINDING OXIDOREDUCTASE, PUTATIVE (AFU_ORTHOLOGUE AFUA_2G08260)-RELATED"/>
    <property type="match status" value="1"/>
</dbReference>
<dbReference type="InterPro" id="IPR013785">
    <property type="entry name" value="Aldolase_TIM"/>
</dbReference>
<evidence type="ECO:0000256" key="2">
    <source>
        <dbReference type="ARBA" id="ARBA00023002"/>
    </source>
</evidence>
<dbReference type="SUPFAM" id="SSF51395">
    <property type="entry name" value="FMN-linked oxidoreductases"/>
    <property type="match status" value="1"/>
</dbReference>
<keyword evidence="6" id="KW-1185">Reference proteome</keyword>
<proteinExistence type="predicted"/>
<dbReference type="Gene3D" id="3.20.20.70">
    <property type="entry name" value="Aldolase class I"/>
    <property type="match status" value="1"/>
</dbReference>
<protein>
    <recommendedName>
        <fullName evidence="4">NADH:flavin oxidoreductase/NADH oxidase N-terminal domain-containing protein</fullName>
    </recommendedName>
</protein>
<keyword evidence="2" id="KW-0560">Oxidoreductase</keyword>
<evidence type="ECO:0000256" key="1">
    <source>
        <dbReference type="ARBA" id="ARBA00022630"/>
    </source>
</evidence>
<organism evidence="5 6">
    <name type="scientific">Pseudomonas umsongensis</name>
    <dbReference type="NCBI Taxonomy" id="198618"/>
    <lineage>
        <taxon>Bacteria</taxon>
        <taxon>Pseudomonadati</taxon>
        <taxon>Pseudomonadota</taxon>
        <taxon>Gammaproteobacteria</taxon>
        <taxon>Pseudomonadales</taxon>
        <taxon>Pseudomonadaceae</taxon>
        <taxon>Pseudomonas</taxon>
    </lineage>
</organism>
<dbReference type="EMBL" id="NIWU01000009">
    <property type="protein sequence ID" value="OXR28115.1"/>
    <property type="molecule type" value="Genomic_DNA"/>
</dbReference>
<evidence type="ECO:0000313" key="5">
    <source>
        <dbReference type="EMBL" id="OXR28115.1"/>
    </source>
</evidence>
<evidence type="ECO:0000256" key="3">
    <source>
        <dbReference type="SAM" id="MobiDB-lite"/>
    </source>
</evidence>
<feature type="domain" description="NADH:flavin oxidoreductase/NADH oxidase N-terminal" evidence="4">
    <location>
        <begin position="34"/>
        <end position="70"/>
    </location>
</feature>
<comment type="caution">
    <text evidence="5">The sequence shown here is derived from an EMBL/GenBank/DDBJ whole genome shotgun (WGS) entry which is preliminary data.</text>
</comment>
<sequence>MGLSIEKPLTLRAAQNRSRQKHGLESIARDRSHGVELHCANGYLVSPFICAHTNRRDNKHGGSLQNRLRLLNDPRACAQMMYRAGAI</sequence>
<dbReference type="InterPro" id="IPR001155">
    <property type="entry name" value="OxRdtase_FMN_N"/>
</dbReference>